<evidence type="ECO:0000313" key="2">
    <source>
        <dbReference type="EMBL" id="QGS08875.1"/>
    </source>
</evidence>
<dbReference type="Proteomes" id="UP000425411">
    <property type="component" value="Chromosome"/>
</dbReference>
<accession>A0AAP9KSW2</accession>
<organism evidence="2 3">
    <name type="scientific">Gemella morbillorum</name>
    <dbReference type="NCBI Taxonomy" id="29391"/>
    <lineage>
        <taxon>Bacteria</taxon>
        <taxon>Bacillati</taxon>
        <taxon>Bacillota</taxon>
        <taxon>Bacilli</taxon>
        <taxon>Bacillales</taxon>
        <taxon>Gemellaceae</taxon>
        <taxon>Gemella</taxon>
    </lineage>
</organism>
<evidence type="ECO:0000256" key="1">
    <source>
        <dbReference type="SAM" id="SignalP"/>
    </source>
</evidence>
<dbReference type="AlphaFoldDB" id="A0AAP9KSW2"/>
<evidence type="ECO:0000313" key="3">
    <source>
        <dbReference type="Proteomes" id="UP000425411"/>
    </source>
</evidence>
<dbReference type="SUPFAM" id="SSF160704">
    <property type="entry name" value="YehR-like"/>
    <property type="match status" value="1"/>
</dbReference>
<feature type="chain" id="PRO_5042947547" evidence="1">
    <location>
        <begin position="23"/>
        <end position="148"/>
    </location>
</feature>
<gene>
    <name evidence="2" type="ORF">FOC49_02740</name>
</gene>
<dbReference type="Pfam" id="PF06998">
    <property type="entry name" value="DUF1307"/>
    <property type="match status" value="1"/>
</dbReference>
<name>A0AAP9KSW2_9BACL</name>
<reference evidence="2 3" key="1">
    <citation type="submission" date="2019-11" db="EMBL/GenBank/DDBJ databases">
        <title>FDA dAtabase for Regulatory Grade micrObial Sequences (FDA-ARGOS): Supporting development and validation of Infectious Disease Dx tests.</title>
        <authorList>
            <person name="Turner S."/>
            <person name="Byrd R."/>
            <person name="Tallon L."/>
            <person name="Sadzewicz L."/>
            <person name="Vavikolanu K."/>
            <person name="Mehta A."/>
            <person name="Aluvathingal J."/>
            <person name="Nadendla S."/>
            <person name="Myers T."/>
            <person name="Yan Y."/>
            <person name="Sichtig H."/>
        </authorList>
    </citation>
    <scope>NUCLEOTIDE SEQUENCE [LARGE SCALE GENOMIC DNA]</scope>
    <source>
        <strain evidence="2 3">FDAARGOS_741</strain>
    </source>
</reference>
<sequence length="148" mass="16687">MKRILKAISILLLAFLVGCSGTKEETKVYTKQQKGVTMELTFYYKGDKVVKQTSKNTIVYADLGLTKEQVKKQLDPVAKKYQGIEGLEDKLDYQETQVVENLTIDYTKAKLSQLKGIPGITIEAEDGQDVSMKKSEEILKQDGFTEKK</sequence>
<dbReference type="EMBL" id="CP046314">
    <property type="protein sequence ID" value="QGS08875.1"/>
    <property type="molecule type" value="Genomic_DNA"/>
</dbReference>
<dbReference type="RefSeq" id="WP_004633198.1">
    <property type="nucleotide sequence ID" value="NZ_CP046314.1"/>
</dbReference>
<dbReference type="Gene3D" id="3.30.1830.10">
    <property type="entry name" value="YehR-like"/>
    <property type="match status" value="1"/>
</dbReference>
<keyword evidence="1" id="KW-0732">Signal</keyword>
<keyword evidence="3" id="KW-1185">Reference proteome</keyword>
<dbReference type="PROSITE" id="PS51257">
    <property type="entry name" value="PROKAR_LIPOPROTEIN"/>
    <property type="match status" value="1"/>
</dbReference>
<feature type="signal peptide" evidence="1">
    <location>
        <begin position="1"/>
        <end position="22"/>
    </location>
</feature>
<dbReference type="InterPro" id="IPR009736">
    <property type="entry name" value="DUF1307"/>
</dbReference>
<protein>
    <submittedName>
        <fullName evidence="2">DUF1307 domain-containing protein</fullName>
    </submittedName>
</protein>
<dbReference type="PIRSF" id="PIRSF006187">
    <property type="entry name" value="DUF1307"/>
    <property type="match status" value="1"/>
</dbReference>
<proteinExistence type="predicted"/>
<dbReference type="InterPro" id="IPR036699">
    <property type="entry name" value="YehR-like_sf"/>
</dbReference>